<protein>
    <submittedName>
        <fullName evidence="12">Chondroitin AC lyase</fullName>
    </submittedName>
</protein>
<dbReference type="Gene3D" id="2.60.220.10">
    <property type="entry name" value="Polysaccharide lyase family 8-like, C-terminal"/>
    <property type="match status" value="1"/>
</dbReference>
<dbReference type="AlphaFoldDB" id="A0A1G6UQY1"/>
<dbReference type="InterPro" id="IPR012970">
    <property type="entry name" value="Lyase_8_alpha_N"/>
</dbReference>
<feature type="domain" description="Polysaccharide lyase 8 N-terminal alpha-helical" evidence="11">
    <location>
        <begin position="44"/>
        <end position="306"/>
    </location>
</feature>
<comment type="subunit">
    <text evidence="3">Monomer.</text>
</comment>
<dbReference type="InterPro" id="IPR011013">
    <property type="entry name" value="Gal_mutarotase_sf_dom"/>
</dbReference>
<evidence type="ECO:0000259" key="10">
    <source>
        <dbReference type="Pfam" id="PF02884"/>
    </source>
</evidence>
<dbReference type="RefSeq" id="WP_087940067.1">
    <property type="nucleotide sequence ID" value="NZ_FNAC01000029.1"/>
</dbReference>
<feature type="domain" description="Polysaccharide lyase family 8 C-terminal" evidence="10">
    <location>
        <begin position="608"/>
        <end position="674"/>
    </location>
</feature>
<dbReference type="GO" id="GO:0005576">
    <property type="term" value="C:extracellular region"/>
    <property type="evidence" value="ECO:0007669"/>
    <property type="project" value="InterPro"/>
</dbReference>
<dbReference type="InterPro" id="IPR008929">
    <property type="entry name" value="Chondroitin_lyas"/>
</dbReference>
<feature type="active site" evidence="7">
    <location>
        <position position="241"/>
    </location>
</feature>
<dbReference type="Pfam" id="PF08124">
    <property type="entry name" value="Lyase_8_N"/>
    <property type="match status" value="1"/>
</dbReference>
<feature type="chain" id="PRO_5011614535" evidence="8">
    <location>
        <begin position="22"/>
        <end position="714"/>
    </location>
</feature>
<dbReference type="InterPro" id="IPR038970">
    <property type="entry name" value="Lyase_8"/>
</dbReference>
<sequence>MRLFFLTISLFLYFISTQRLVAQSQNDFEIILSQAFNDFQSSPSTQELDEKAQDWKRQLNQDGSWSDIDYKDTSPTGWQPKKHLDRVSLLSKAYTRKGSKHFHENDYYEGILSALRYWTEVKPAPRSTNWWWLSISVPQELGEILTSMRFAENGLPPALEKNLLEWMNQTVSTDKSPGKDGSNLTDIVQHRVIQAALIQDEELLKKSVSLVSKSIKISKSDGIKQDLSFHAHGPELYTHGYGREFLSGIRNLQIYLRGTQYSFTEEQMNLISEFTRRSFLKVTRGRYVDYSVLGRGIARSNATRVSPGIIRQIKAIDKPEYRTEYDAALARLEGKEAPSFSIQAENLQFWKSDYMVHHRPHFMASVNIASKRTIRTESGNKENLRGQFLTEGAMFLAADGDEYFNVFPFWHWYMIPGTTTPANKNLRKRTNWVAERGNADFVGGVSDGQDGISVYHMNAYRTEAKKAWFFFDDIIICLGSQISADRPEPIYTTVNQSLLKGPIWIKEAEDFQEYTPFTDSPSEISLVYHDQFAYFFPDGQKVQLTAEKRESSWSEINGNSSNKKIEKEIFSLWIDHGLNPKGSSYAYYILPGIEKNEVLSKFERTEIEVLKNSPQLQVLMDPSLQLTGMVFYEKGDFEWDSKTISLDQAGLVLLREIDSDLYEISYSDPTQLLKGKINLLLKIRGQSHSLSFDLPTGEFAGSSVCQTLSINSVL</sequence>
<evidence type="ECO:0000313" key="13">
    <source>
        <dbReference type="Proteomes" id="UP000199060"/>
    </source>
</evidence>
<comment type="cofactor">
    <cofactor evidence="1">
        <name>Ca(2+)</name>
        <dbReference type="ChEBI" id="CHEBI:29108"/>
    </cofactor>
</comment>
<evidence type="ECO:0000256" key="4">
    <source>
        <dbReference type="ARBA" id="ARBA00022729"/>
    </source>
</evidence>
<name>A0A1G6UQY1_9BACT</name>
<dbReference type="GO" id="GO:0030246">
    <property type="term" value="F:carbohydrate binding"/>
    <property type="evidence" value="ECO:0007669"/>
    <property type="project" value="InterPro"/>
</dbReference>
<dbReference type="SUPFAM" id="SSF48230">
    <property type="entry name" value="Chondroitin AC/alginate lyase"/>
    <property type="match status" value="1"/>
</dbReference>
<evidence type="ECO:0000256" key="6">
    <source>
        <dbReference type="ARBA" id="ARBA00023239"/>
    </source>
</evidence>
<dbReference type="Pfam" id="PF02884">
    <property type="entry name" value="Lyase_8_C"/>
    <property type="match status" value="1"/>
</dbReference>
<evidence type="ECO:0000256" key="5">
    <source>
        <dbReference type="ARBA" id="ARBA00022837"/>
    </source>
</evidence>
<dbReference type="InterPro" id="IPR014718">
    <property type="entry name" value="GH-type_carb-bd"/>
</dbReference>
<dbReference type="InterPro" id="IPR003159">
    <property type="entry name" value="Lyase_8_central_dom"/>
</dbReference>
<reference evidence="13" key="1">
    <citation type="submission" date="2016-10" db="EMBL/GenBank/DDBJ databases">
        <authorList>
            <person name="Varghese N."/>
            <person name="Submissions S."/>
        </authorList>
    </citation>
    <scope>NUCLEOTIDE SEQUENCE [LARGE SCALE GENOMIC DNA]</scope>
    <source>
        <strain evidence="13">DSM 23095</strain>
    </source>
</reference>
<dbReference type="InterPro" id="IPR011071">
    <property type="entry name" value="Lyase_8-like_C"/>
</dbReference>
<feature type="active site" evidence="7">
    <location>
        <position position="232"/>
    </location>
</feature>
<evidence type="ECO:0000259" key="11">
    <source>
        <dbReference type="Pfam" id="PF08124"/>
    </source>
</evidence>
<gene>
    <name evidence="12" type="ORF">SAMN04488104_102951</name>
</gene>
<keyword evidence="4 8" id="KW-0732">Signal</keyword>
<proteinExistence type="inferred from homology"/>
<dbReference type="OrthoDB" id="6394136at2"/>
<evidence type="ECO:0000256" key="2">
    <source>
        <dbReference type="ARBA" id="ARBA00006699"/>
    </source>
</evidence>
<dbReference type="EMBL" id="FNAC01000029">
    <property type="protein sequence ID" value="SDD42965.1"/>
    <property type="molecule type" value="Genomic_DNA"/>
</dbReference>
<feature type="domain" description="Polysaccharide lyase family 8 central" evidence="9">
    <location>
        <begin position="348"/>
        <end position="593"/>
    </location>
</feature>
<keyword evidence="6 12" id="KW-0456">Lyase</keyword>
<evidence type="ECO:0000259" key="9">
    <source>
        <dbReference type="Pfam" id="PF02278"/>
    </source>
</evidence>
<keyword evidence="13" id="KW-1185">Reference proteome</keyword>
<evidence type="ECO:0000313" key="12">
    <source>
        <dbReference type="EMBL" id="SDD42965.1"/>
    </source>
</evidence>
<dbReference type="Gene3D" id="2.70.98.10">
    <property type="match status" value="1"/>
</dbReference>
<evidence type="ECO:0000256" key="8">
    <source>
        <dbReference type="SAM" id="SignalP"/>
    </source>
</evidence>
<keyword evidence="5" id="KW-0106">Calcium</keyword>
<dbReference type="Pfam" id="PF02278">
    <property type="entry name" value="Lyase_8"/>
    <property type="match status" value="1"/>
</dbReference>
<dbReference type="CDD" id="cd01083">
    <property type="entry name" value="GAG_Lyase"/>
    <property type="match status" value="1"/>
</dbReference>
<comment type="similarity">
    <text evidence="2">Belongs to the polysaccharide lyase 8 family.</text>
</comment>
<dbReference type="PANTHER" id="PTHR38481:SF1">
    <property type="entry name" value="HYALURONATE LYASE"/>
    <property type="match status" value="1"/>
</dbReference>
<feature type="active site" evidence="7">
    <location>
        <position position="295"/>
    </location>
</feature>
<feature type="signal peptide" evidence="8">
    <location>
        <begin position="1"/>
        <end position="21"/>
    </location>
</feature>
<dbReference type="SUPFAM" id="SSF74650">
    <property type="entry name" value="Galactose mutarotase-like"/>
    <property type="match status" value="1"/>
</dbReference>
<dbReference type="GO" id="GO:0016837">
    <property type="term" value="F:carbon-oxygen lyase activity, acting on polysaccharides"/>
    <property type="evidence" value="ECO:0007669"/>
    <property type="project" value="UniProtKB-ARBA"/>
</dbReference>
<dbReference type="Gene3D" id="1.50.10.100">
    <property type="entry name" value="Chondroitin AC/alginate lyase"/>
    <property type="match status" value="1"/>
</dbReference>
<dbReference type="SUPFAM" id="SSF49863">
    <property type="entry name" value="Hyaluronate lyase-like, C-terminal domain"/>
    <property type="match status" value="1"/>
</dbReference>
<evidence type="ECO:0000256" key="3">
    <source>
        <dbReference type="ARBA" id="ARBA00011245"/>
    </source>
</evidence>
<dbReference type="InterPro" id="IPR004103">
    <property type="entry name" value="Lyase_8_C"/>
</dbReference>
<evidence type="ECO:0000256" key="7">
    <source>
        <dbReference type="PIRSR" id="PIRSR638970-1"/>
    </source>
</evidence>
<dbReference type="STRING" id="686796.SAMN04488104_102951"/>
<evidence type="ECO:0000256" key="1">
    <source>
        <dbReference type="ARBA" id="ARBA00001913"/>
    </source>
</evidence>
<dbReference type="PANTHER" id="PTHR38481">
    <property type="entry name" value="HYALURONATE LYASE"/>
    <property type="match status" value="1"/>
</dbReference>
<dbReference type="Proteomes" id="UP000199060">
    <property type="component" value="Unassembled WGS sequence"/>
</dbReference>
<organism evidence="12 13">
    <name type="scientific">Algoriphagus faecimaris</name>
    <dbReference type="NCBI Taxonomy" id="686796"/>
    <lineage>
        <taxon>Bacteria</taxon>
        <taxon>Pseudomonadati</taxon>
        <taxon>Bacteroidota</taxon>
        <taxon>Cytophagia</taxon>
        <taxon>Cytophagales</taxon>
        <taxon>Cyclobacteriaceae</taxon>
        <taxon>Algoriphagus</taxon>
    </lineage>
</organism>
<accession>A0A1G6UQY1</accession>
<dbReference type="GO" id="GO:0005975">
    <property type="term" value="P:carbohydrate metabolic process"/>
    <property type="evidence" value="ECO:0007669"/>
    <property type="project" value="InterPro"/>
</dbReference>